<proteinExistence type="predicted"/>
<evidence type="ECO:0000313" key="1">
    <source>
        <dbReference type="EMBL" id="RHY23180.1"/>
    </source>
</evidence>
<sequence length="52" mass="5879">AALGLFRHLRGARLKAKWGDGWDSQWTDRDLANLRYALSGALDSVVFLKHKP</sequence>
<protein>
    <submittedName>
        <fullName evidence="3">Uncharacterized protein</fullName>
    </submittedName>
</protein>
<name>A0A397FWH3_APHAT</name>
<gene>
    <name evidence="1" type="ORF">DYB25_006869</name>
    <name evidence="3" type="ORF">DYB31_007553</name>
    <name evidence="2" type="ORF">DYB35_006547</name>
</gene>
<evidence type="ECO:0000313" key="3">
    <source>
        <dbReference type="EMBL" id="RHZ41748.1"/>
    </source>
</evidence>
<dbReference type="EMBL" id="QUTG01002955">
    <property type="protein sequence ID" value="RHY93948.1"/>
    <property type="molecule type" value="Genomic_DNA"/>
</dbReference>
<evidence type="ECO:0000313" key="6">
    <source>
        <dbReference type="Proteomes" id="UP000285712"/>
    </source>
</evidence>
<dbReference type="Proteomes" id="UP000285712">
    <property type="component" value="Unassembled WGS sequence"/>
</dbReference>
<accession>A0A397FWH3</accession>
<comment type="caution">
    <text evidence="3">The sequence shown here is derived from an EMBL/GenBank/DDBJ whole genome shotgun (WGS) entry which is preliminary data.</text>
</comment>
<evidence type="ECO:0000313" key="4">
    <source>
        <dbReference type="Proteomes" id="UP000266196"/>
    </source>
</evidence>
<feature type="non-terminal residue" evidence="3">
    <location>
        <position position="1"/>
    </location>
</feature>
<dbReference type="EMBL" id="QUTA01003537">
    <property type="protein sequence ID" value="RHY23180.1"/>
    <property type="molecule type" value="Genomic_DNA"/>
</dbReference>
<evidence type="ECO:0000313" key="5">
    <source>
        <dbReference type="Proteomes" id="UP000266239"/>
    </source>
</evidence>
<dbReference type="EMBL" id="QUTE01000345">
    <property type="protein sequence ID" value="RHZ41748.1"/>
    <property type="molecule type" value="Genomic_DNA"/>
</dbReference>
<organism evidence="3 4">
    <name type="scientific">Aphanomyces astaci</name>
    <name type="common">Crayfish plague agent</name>
    <dbReference type="NCBI Taxonomy" id="112090"/>
    <lineage>
        <taxon>Eukaryota</taxon>
        <taxon>Sar</taxon>
        <taxon>Stramenopiles</taxon>
        <taxon>Oomycota</taxon>
        <taxon>Saprolegniomycetes</taxon>
        <taxon>Saprolegniales</taxon>
        <taxon>Verrucalvaceae</taxon>
        <taxon>Aphanomyces</taxon>
    </lineage>
</organism>
<reference evidence="4 5" key="1">
    <citation type="submission" date="2018-08" db="EMBL/GenBank/DDBJ databases">
        <title>Aphanomyces genome sequencing and annotation.</title>
        <authorList>
            <person name="Minardi D."/>
            <person name="Oidtmann B."/>
            <person name="Van Der Giezen M."/>
            <person name="Studholme D.J."/>
        </authorList>
    </citation>
    <scope>NUCLEOTIDE SEQUENCE [LARGE SCALE GENOMIC DNA]</scope>
    <source>
        <strain evidence="3 4">197901</strain>
        <strain evidence="2 6">Sv</strain>
        <strain evidence="1 5">Yx</strain>
    </source>
</reference>
<dbReference type="AlphaFoldDB" id="A0A397FWH3"/>
<dbReference type="Proteomes" id="UP000266239">
    <property type="component" value="Unassembled WGS sequence"/>
</dbReference>
<dbReference type="VEuPathDB" id="FungiDB:H257_07538"/>
<evidence type="ECO:0000313" key="2">
    <source>
        <dbReference type="EMBL" id="RHY93948.1"/>
    </source>
</evidence>
<dbReference type="Proteomes" id="UP000266196">
    <property type="component" value="Unassembled WGS sequence"/>
</dbReference>